<dbReference type="InterPro" id="IPR036116">
    <property type="entry name" value="FN3_sf"/>
</dbReference>
<dbReference type="GO" id="GO:0008270">
    <property type="term" value="F:zinc ion binding"/>
    <property type="evidence" value="ECO:0007669"/>
    <property type="project" value="UniProtKB-KW"/>
</dbReference>
<dbReference type="PANTHER" id="PTHR31594">
    <property type="entry name" value="AIG1-TYPE G DOMAIN-CONTAINING PROTEIN"/>
    <property type="match status" value="1"/>
</dbReference>
<feature type="domain" description="Fibronectin type-III" evidence="4">
    <location>
        <begin position="406"/>
        <end position="511"/>
    </location>
</feature>
<dbReference type="SUPFAM" id="SSF57850">
    <property type="entry name" value="RING/U-box"/>
    <property type="match status" value="1"/>
</dbReference>
<dbReference type="InterPro" id="IPR035992">
    <property type="entry name" value="Ricin_B-like_lectins"/>
</dbReference>
<sequence length="734" mass="83907">MIISSQRHLATTVARSSSTCMRNTNSNIFTKPSFWECDNCKRILKHGEFRFNCIVCPDYNQCETCALTSQPSHEHRMVREIAYGYVEAVECAREDLAARIHVAINTYQDRFCMGTRDINPNNSQHYTDSYSWQTFKTIGERIINFSHGLRRLIKPRDYIGICAANRPEWLITDFASILQSFVSVPIYRLFTDHELSFIINNTFISVMVCDKEMLPRLIQLHTECPSLRHIVCMDSIPLTMPIDTSPFNKRTLELWLKEKEEEIALMTTWIEDLASDRRLNITIKSSSLIEVIGDTRYDYIFCLSFRFIEENDPQLTHMENYLHNKNSFNSSTIRKKHIAWFKNSRSMTKLRKNLRQFKEFAEANNVENAKIKFIVNEEYTVNDTKTIELILYDDGSEKSDFIIPSKPDAPYAISVTGNNVTLTWADAASETKKAQKYKIMYQKYREEPLIGENVTEKEEKWTEVYTNASHKKIIISKLPPSTKFVFKVQSVTAIGLSAISACSEPIETLENKFAPSCTDGVKNQDETDVDCGGTICSKKCHPRKGCSKHTDCIIPNCNPKSNTCQAPTCKDRIKNQDETDVDCGGATCASKCLLQQGCGSNSDCINRACSGPTVFVGFLVNQATGKVLDYNGNVYANQYNGGNYQKWKFERQDNGDCVLQNVAVSQVLDSGDETAYLNSRNGGWYQHWILYWSEENVFMLKNKNTGRALDTNDMRVMASAFYNRDTAKWSFRQA</sequence>
<evidence type="ECO:0000256" key="2">
    <source>
        <dbReference type="ARBA" id="ARBA00022771"/>
    </source>
</evidence>
<gene>
    <name evidence="5" type="ORF">JYZ213_LOCUS9754</name>
</gene>
<accession>A0A813YKK6</accession>
<dbReference type="SMART" id="SM00060">
    <property type="entry name" value="FN3"/>
    <property type="match status" value="1"/>
</dbReference>
<dbReference type="Pfam" id="PF18078">
    <property type="entry name" value="Thioredoxin_11"/>
    <property type="match status" value="1"/>
</dbReference>
<dbReference type="AlphaFoldDB" id="A0A813YKK6"/>
<dbReference type="InterPro" id="IPR052090">
    <property type="entry name" value="Cytolytic_pore-forming_toxin"/>
</dbReference>
<dbReference type="Gene3D" id="2.80.10.50">
    <property type="match status" value="1"/>
</dbReference>
<evidence type="ECO:0000259" key="4">
    <source>
        <dbReference type="PROSITE" id="PS50853"/>
    </source>
</evidence>
<evidence type="ECO:0000256" key="3">
    <source>
        <dbReference type="ARBA" id="ARBA00022833"/>
    </source>
</evidence>
<dbReference type="CDD" id="cd23415">
    <property type="entry name" value="beta-trefoil_Ricin_AH"/>
    <property type="match status" value="1"/>
</dbReference>
<reference evidence="5" key="1">
    <citation type="submission" date="2021-02" db="EMBL/GenBank/DDBJ databases">
        <authorList>
            <person name="Nowell W R."/>
        </authorList>
    </citation>
    <scope>NUCLEOTIDE SEQUENCE</scope>
</reference>
<organism evidence="5 6">
    <name type="scientific">Adineta steineri</name>
    <dbReference type="NCBI Taxonomy" id="433720"/>
    <lineage>
        <taxon>Eukaryota</taxon>
        <taxon>Metazoa</taxon>
        <taxon>Spiralia</taxon>
        <taxon>Gnathifera</taxon>
        <taxon>Rotifera</taxon>
        <taxon>Eurotatoria</taxon>
        <taxon>Bdelloidea</taxon>
        <taxon>Adinetida</taxon>
        <taxon>Adinetidae</taxon>
        <taxon>Adineta</taxon>
    </lineage>
</organism>
<proteinExistence type="predicted"/>
<dbReference type="InterPro" id="IPR043145">
    <property type="entry name" value="Znf_ZZ_sf"/>
</dbReference>
<evidence type="ECO:0000256" key="1">
    <source>
        <dbReference type="ARBA" id="ARBA00022723"/>
    </source>
</evidence>
<comment type="caution">
    <text evidence="5">The sequence shown here is derived from an EMBL/GenBank/DDBJ whole genome shotgun (WGS) entry which is preliminary data.</text>
</comment>
<name>A0A813YKK6_9BILA</name>
<dbReference type="Pfam" id="PF00501">
    <property type="entry name" value="AMP-binding"/>
    <property type="match status" value="1"/>
</dbReference>
<dbReference type="Gene3D" id="3.40.50.12780">
    <property type="entry name" value="N-terminal domain of ligase-like"/>
    <property type="match status" value="1"/>
</dbReference>
<dbReference type="Pfam" id="PF00041">
    <property type="entry name" value="fn3"/>
    <property type="match status" value="1"/>
</dbReference>
<evidence type="ECO:0000313" key="5">
    <source>
        <dbReference type="EMBL" id="CAF0885949.1"/>
    </source>
</evidence>
<dbReference type="SUPFAM" id="SSF49265">
    <property type="entry name" value="Fibronectin type III"/>
    <property type="match status" value="1"/>
</dbReference>
<keyword evidence="1" id="KW-0479">Metal-binding</keyword>
<dbReference type="CDD" id="cd00063">
    <property type="entry name" value="FN3"/>
    <property type="match status" value="1"/>
</dbReference>
<dbReference type="SUPFAM" id="SSF50370">
    <property type="entry name" value="Ricin B-like lectins"/>
    <property type="match status" value="1"/>
</dbReference>
<dbReference type="PROSITE" id="PS50853">
    <property type="entry name" value="FN3"/>
    <property type="match status" value="1"/>
</dbReference>
<dbReference type="InterPro" id="IPR042099">
    <property type="entry name" value="ANL_N_sf"/>
</dbReference>
<dbReference type="Gene3D" id="3.30.60.90">
    <property type="match status" value="1"/>
</dbReference>
<dbReference type="Proteomes" id="UP000663845">
    <property type="component" value="Unassembled WGS sequence"/>
</dbReference>
<dbReference type="InterPro" id="IPR013783">
    <property type="entry name" value="Ig-like_fold"/>
</dbReference>
<dbReference type="InterPro" id="IPR040581">
    <property type="entry name" value="Thioredoxin_11"/>
</dbReference>
<dbReference type="PANTHER" id="PTHR31594:SF14">
    <property type="entry name" value="FIBRONECTIN TYPE-III DOMAIN-CONTAINING PROTEIN"/>
    <property type="match status" value="1"/>
</dbReference>
<keyword evidence="3" id="KW-0862">Zinc</keyword>
<dbReference type="InterPro" id="IPR000433">
    <property type="entry name" value="Znf_ZZ"/>
</dbReference>
<dbReference type="Gene3D" id="2.60.40.10">
    <property type="entry name" value="Immunoglobulins"/>
    <property type="match status" value="1"/>
</dbReference>
<dbReference type="EMBL" id="CAJNOG010000069">
    <property type="protein sequence ID" value="CAF0885949.1"/>
    <property type="molecule type" value="Genomic_DNA"/>
</dbReference>
<evidence type="ECO:0000313" key="6">
    <source>
        <dbReference type="Proteomes" id="UP000663845"/>
    </source>
</evidence>
<dbReference type="InterPro" id="IPR000873">
    <property type="entry name" value="AMP-dep_synth/lig_dom"/>
</dbReference>
<keyword evidence="2" id="KW-0863">Zinc-finger</keyword>
<dbReference type="Pfam" id="PF00569">
    <property type="entry name" value="ZZ"/>
    <property type="match status" value="1"/>
</dbReference>
<dbReference type="InterPro" id="IPR003961">
    <property type="entry name" value="FN3_dom"/>
</dbReference>
<dbReference type="SUPFAM" id="SSF56801">
    <property type="entry name" value="Acetyl-CoA synthetase-like"/>
    <property type="match status" value="1"/>
</dbReference>
<protein>
    <recommendedName>
        <fullName evidence="4">Fibronectin type-III domain-containing protein</fullName>
    </recommendedName>
</protein>